<evidence type="ECO:0000313" key="10">
    <source>
        <dbReference type="Proteomes" id="UP000297737"/>
    </source>
</evidence>
<dbReference type="GO" id="GO:0008233">
    <property type="term" value="F:peptidase activity"/>
    <property type="evidence" value="ECO:0007669"/>
    <property type="project" value="UniProtKB-KW"/>
</dbReference>
<dbReference type="OrthoDB" id="9782620at2"/>
<dbReference type="GO" id="GO:0003697">
    <property type="term" value="F:single-stranded DNA binding"/>
    <property type="evidence" value="ECO:0007669"/>
    <property type="project" value="InterPro"/>
</dbReference>
<keyword evidence="3" id="KW-0227">DNA damage</keyword>
<keyword evidence="10" id="KW-1185">Reference proteome</keyword>
<dbReference type="PANTHER" id="PTHR13604:SF0">
    <property type="entry name" value="ABASIC SITE PROCESSING PROTEIN HMCES"/>
    <property type="match status" value="1"/>
</dbReference>
<evidence type="ECO:0000256" key="1">
    <source>
        <dbReference type="ARBA" id="ARBA00008136"/>
    </source>
</evidence>
<dbReference type="InterPro" id="IPR036590">
    <property type="entry name" value="SRAP-like"/>
</dbReference>
<evidence type="ECO:0000256" key="3">
    <source>
        <dbReference type="ARBA" id="ARBA00022763"/>
    </source>
</evidence>
<keyword evidence="4 8" id="KW-0378">Hydrolase</keyword>
<dbReference type="InterPro" id="IPR003738">
    <property type="entry name" value="SRAP"/>
</dbReference>
<comment type="similarity">
    <text evidence="1 8">Belongs to the SOS response-associated peptidase family.</text>
</comment>
<gene>
    <name evidence="9" type="ORF">EUV02_03550</name>
</gene>
<keyword evidence="6" id="KW-0238">DNA-binding</keyword>
<accession>A0A4Y9ERX4</accession>
<evidence type="ECO:0000256" key="8">
    <source>
        <dbReference type="RuleBase" id="RU364100"/>
    </source>
</evidence>
<dbReference type="PANTHER" id="PTHR13604">
    <property type="entry name" value="DC12-RELATED"/>
    <property type="match status" value="1"/>
</dbReference>
<evidence type="ECO:0000313" key="9">
    <source>
        <dbReference type="EMBL" id="TFU06100.1"/>
    </source>
</evidence>
<proteinExistence type="inferred from homology"/>
<keyword evidence="5" id="KW-0190">Covalent protein-DNA linkage</keyword>
<evidence type="ECO:0000256" key="2">
    <source>
        <dbReference type="ARBA" id="ARBA00022670"/>
    </source>
</evidence>
<evidence type="ECO:0000256" key="4">
    <source>
        <dbReference type="ARBA" id="ARBA00022801"/>
    </source>
</evidence>
<dbReference type="AlphaFoldDB" id="A0A4Y9ERX4"/>
<dbReference type="Gene3D" id="3.90.1680.10">
    <property type="entry name" value="SOS response associated peptidase-like"/>
    <property type="match status" value="1"/>
</dbReference>
<dbReference type="SUPFAM" id="SSF143081">
    <property type="entry name" value="BB1717-like"/>
    <property type="match status" value="1"/>
</dbReference>
<dbReference type="GO" id="GO:0106300">
    <property type="term" value="P:protein-DNA covalent cross-linking repair"/>
    <property type="evidence" value="ECO:0007669"/>
    <property type="project" value="InterPro"/>
</dbReference>
<protein>
    <recommendedName>
        <fullName evidence="8">Abasic site processing protein</fullName>
        <ecNumber evidence="8">3.4.-.-</ecNumber>
    </recommendedName>
</protein>
<keyword evidence="2 8" id="KW-0645">Protease</keyword>
<dbReference type="EC" id="3.4.-.-" evidence="8"/>
<evidence type="ECO:0000256" key="6">
    <source>
        <dbReference type="ARBA" id="ARBA00023125"/>
    </source>
</evidence>
<evidence type="ECO:0000256" key="5">
    <source>
        <dbReference type="ARBA" id="ARBA00023124"/>
    </source>
</evidence>
<dbReference type="GO" id="GO:0016829">
    <property type="term" value="F:lyase activity"/>
    <property type="evidence" value="ECO:0007669"/>
    <property type="project" value="UniProtKB-KW"/>
</dbReference>
<dbReference type="RefSeq" id="WP_135244824.1">
    <property type="nucleotide sequence ID" value="NZ_SIHO01000001.1"/>
</dbReference>
<dbReference type="Pfam" id="PF02586">
    <property type="entry name" value="SRAP"/>
    <property type="match status" value="1"/>
</dbReference>
<dbReference type="Proteomes" id="UP000297737">
    <property type="component" value="Unassembled WGS sequence"/>
</dbReference>
<keyword evidence="7" id="KW-0456">Lyase</keyword>
<name>A0A4Y9ERX4_9SPHN</name>
<organism evidence="9 10">
    <name type="scientific">Glacieibacterium arshaanense</name>
    <dbReference type="NCBI Taxonomy" id="2511025"/>
    <lineage>
        <taxon>Bacteria</taxon>
        <taxon>Pseudomonadati</taxon>
        <taxon>Pseudomonadota</taxon>
        <taxon>Alphaproteobacteria</taxon>
        <taxon>Sphingomonadales</taxon>
        <taxon>Sphingosinicellaceae</taxon>
        <taxon>Glacieibacterium</taxon>
    </lineage>
</organism>
<dbReference type="EMBL" id="SIHO01000001">
    <property type="protein sequence ID" value="TFU06100.1"/>
    <property type="molecule type" value="Genomic_DNA"/>
</dbReference>
<dbReference type="GO" id="GO:0006508">
    <property type="term" value="P:proteolysis"/>
    <property type="evidence" value="ECO:0007669"/>
    <property type="project" value="UniProtKB-KW"/>
</dbReference>
<reference evidence="9 10" key="1">
    <citation type="submission" date="2019-02" db="EMBL/GenBank/DDBJ databases">
        <title>Polymorphobacter sp. isolated from the lake at the Tibet of China.</title>
        <authorList>
            <person name="Li A."/>
        </authorList>
    </citation>
    <scope>NUCLEOTIDE SEQUENCE [LARGE SCALE GENOMIC DNA]</scope>
    <source>
        <strain evidence="9 10">DJ1R-1</strain>
    </source>
</reference>
<comment type="caution">
    <text evidence="9">The sequence shown here is derived from an EMBL/GenBank/DDBJ whole genome shotgun (WGS) entry which is preliminary data.</text>
</comment>
<evidence type="ECO:0000256" key="7">
    <source>
        <dbReference type="ARBA" id="ARBA00023239"/>
    </source>
</evidence>
<sequence length="199" mass="21894">MCNLYRMTSNTEAIARLFAVDTRGVNLPAFPAIYPDREAPVVRQDAGGARHLDIMRWGFPPPPGVARPVTNVRNLSSPFWHGALANPERRCLVPVTAFSEWSAAPDPATGKKRIYWFGMADPEDVPFAFAGIWRPVPDETPRMAFLTCAPNTLVGAIHPKAMPVIVPRDRYADWLAAPLTVAVELAQPFDDAAMVMVEA</sequence>